<dbReference type="InterPro" id="IPR058982">
    <property type="entry name" value="Beta-barrel_AprE"/>
</dbReference>
<dbReference type="PROSITE" id="PS00543">
    <property type="entry name" value="HLYD_FAMILY"/>
    <property type="match status" value="1"/>
</dbReference>
<feature type="domain" description="AprE-like beta-barrel" evidence="10">
    <location>
        <begin position="268"/>
        <end position="358"/>
    </location>
</feature>
<dbReference type="GO" id="GO:0016020">
    <property type="term" value="C:membrane"/>
    <property type="evidence" value="ECO:0007669"/>
    <property type="project" value="UniProtKB-SubCell"/>
</dbReference>
<keyword evidence="7" id="KW-0175">Coiled coil</keyword>
<dbReference type="Gene3D" id="2.40.30.170">
    <property type="match status" value="1"/>
</dbReference>
<comment type="subcellular location">
    <subcellularLocation>
        <location evidence="1">Membrane</location>
        <topology evidence="1">Single-pass membrane protein</topology>
    </subcellularLocation>
</comment>
<evidence type="ECO:0000256" key="2">
    <source>
        <dbReference type="ARBA" id="ARBA00009477"/>
    </source>
</evidence>
<dbReference type="PANTHER" id="PTHR30386">
    <property type="entry name" value="MEMBRANE FUSION SUBUNIT OF EMRAB-TOLC MULTIDRUG EFFLUX PUMP"/>
    <property type="match status" value="1"/>
</dbReference>
<dbReference type="Pfam" id="PF26002">
    <property type="entry name" value="Beta-barrel_AprE"/>
    <property type="match status" value="1"/>
</dbReference>
<feature type="domain" description="AprE-like long alpha-helical hairpin" evidence="9">
    <location>
        <begin position="109"/>
        <end position="235"/>
    </location>
</feature>
<evidence type="ECO:0000256" key="4">
    <source>
        <dbReference type="ARBA" id="ARBA00022692"/>
    </source>
</evidence>
<name>A0A1W1EI66_9ZZZZ</name>
<reference evidence="11" key="1">
    <citation type="submission" date="2016-10" db="EMBL/GenBank/DDBJ databases">
        <authorList>
            <person name="de Groot N.N."/>
        </authorList>
    </citation>
    <scope>NUCLEOTIDE SEQUENCE</scope>
</reference>
<evidence type="ECO:0000256" key="8">
    <source>
        <dbReference type="SAM" id="Phobius"/>
    </source>
</evidence>
<evidence type="ECO:0000256" key="1">
    <source>
        <dbReference type="ARBA" id="ARBA00004167"/>
    </source>
</evidence>
<organism evidence="11">
    <name type="scientific">hydrothermal vent metagenome</name>
    <dbReference type="NCBI Taxonomy" id="652676"/>
    <lineage>
        <taxon>unclassified sequences</taxon>
        <taxon>metagenomes</taxon>
        <taxon>ecological metagenomes</taxon>
    </lineage>
</organism>
<keyword evidence="4 8" id="KW-0812">Transmembrane</keyword>
<dbReference type="InterPro" id="IPR006144">
    <property type="entry name" value="Secretion_HlyD_CS"/>
</dbReference>
<evidence type="ECO:0000313" key="11">
    <source>
        <dbReference type="EMBL" id="SHO80568.1"/>
    </source>
</evidence>
<dbReference type="Pfam" id="PF25994">
    <property type="entry name" value="HH_AprE"/>
    <property type="match status" value="1"/>
</dbReference>
<keyword evidence="6 8" id="KW-0472">Membrane</keyword>
<keyword evidence="3" id="KW-0813">Transport</keyword>
<dbReference type="AlphaFoldDB" id="A0A1W1EI66"/>
<dbReference type="InterPro" id="IPR050739">
    <property type="entry name" value="MFP"/>
</dbReference>
<evidence type="ECO:0000256" key="3">
    <source>
        <dbReference type="ARBA" id="ARBA00022448"/>
    </source>
</evidence>
<dbReference type="GO" id="GO:0009306">
    <property type="term" value="P:protein secretion"/>
    <property type="evidence" value="ECO:0007669"/>
    <property type="project" value="InterPro"/>
</dbReference>
<dbReference type="EMBL" id="FRYL01000012">
    <property type="protein sequence ID" value="SHO80568.1"/>
    <property type="molecule type" value="Genomic_DNA"/>
</dbReference>
<sequence>MNKDDLKYTDDLLFTVKYEKNYIHSLMLYSILFIIVAFIILINTAYIDERIKAQGKVVTKSSLINIQALDGGIVEEIFVSTGDIVKKGDKLIKLDPTRNFSTNKDTIVQLNSKKAQKIRLIEERFYERDKNITLTFPKELENYSALQIDIFNKRVMELNSKLNIIKERKIQKLSAIKDLNIKIAQLEKAITIIEKEISIKKELYRSRAISIEQIYTIEREHINMVSTLKSYKDSISNGIVKDLYFSHKNEVIKPAEIIMDILPIDDKLLIEAKVNPKDIAFIAKDQKATVNITAYDFSIYGGLDGKVVEIGADSNFDKVNNKYYYIVKIVTNKNYLTKFGKKLPIIPGMVASVNIVTGKKSIFDFIFKPIIKTFRNSLHER</sequence>
<feature type="transmembrane region" description="Helical" evidence="8">
    <location>
        <begin position="26"/>
        <end position="46"/>
    </location>
</feature>
<evidence type="ECO:0000256" key="6">
    <source>
        <dbReference type="ARBA" id="ARBA00023136"/>
    </source>
</evidence>
<evidence type="ECO:0000259" key="10">
    <source>
        <dbReference type="Pfam" id="PF26002"/>
    </source>
</evidence>
<dbReference type="PANTHER" id="PTHR30386:SF26">
    <property type="entry name" value="TRANSPORT PROTEIN COMB"/>
    <property type="match status" value="1"/>
</dbReference>
<evidence type="ECO:0000256" key="7">
    <source>
        <dbReference type="SAM" id="Coils"/>
    </source>
</evidence>
<accession>A0A1W1EI66</accession>
<protein>
    <submittedName>
        <fullName evidence="11">Type I secretion system, membrane fusion protein LapC</fullName>
    </submittedName>
</protein>
<gene>
    <name evidence="11" type="ORF">MNB_SV-15-87</name>
</gene>
<dbReference type="InterPro" id="IPR058781">
    <property type="entry name" value="HH_AprE-like"/>
</dbReference>
<evidence type="ECO:0000256" key="5">
    <source>
        <dbReference type="ARBA" id="ARBA00022989"/>
    </source>
</evidence>
<dbReference type="PRINTS" id="PR01490">
    <property type="entry name" value="RTXTOXIND"/>
</dbReference>
<evidence type="ECO:0000259" key="9">
    <source>
        <dbReference type="Pfam" id="PF25994"/>
    </source>
</evidence>
<dbReference type="Gene3D" id="2.40.50.100">
    <property type="match status" value="1"/>
</dbReference>
<comment type="similarity">
    <text evidence="2">Belongs to the membrane fusion protein (MFP) (TC 8.A.1) family.</text>
</comment>
<keyword evidence="5 8" id="KW-1133">Transmembrane helix</keyword>
<feature type="coiled-coil region" evidence="7">
    <location>
        <begin position="148"/>
        <end position="203"/>
    </location>
</feature>
<proteinExistence type="inferred from homology"/>